<feature type="compositionally biased region" description="Polar residues" evidence="1">
    <location>
        <begin position="44"/>
        <end position="59"/>
    </location>
</feature>
<proteinExistence type="predicted"/>
<dbReference type="AlphaFoldDB" id="A0A8T1V1N8"/>
<dbReference type="VEuPathDB" id="FungiDB:PC110_g1254"/>
<feature type="region of interest" description="Disordered" evidence="1">
    <location>
        <begin position="44"/>
        <end position="119"/>
    </location>
</feature>
<name>A0A8T1V1N8_9STRA</name>
<organism evidence="2 3">
    <name type="scientific">Phytophthora cactorum</name>
    <dbReference type="NCBI Taxonomy" id="29920"/>
    <lineage>
        <taxon>Eukaryota</taxon>
        <taxon>Sar</taxon>
        <taxon>Stramenopiles</taxon>
        <taxon>Oomycota</taxon>
        <taxon>Peronosporomycetes</taxon>
        <taxon>Peronosporales</taxon>
        <taxon>Peronosporaceae</taxon>
        <taxon>Phytophthora</taxon>
    </lineage>
</organism>
<feature type="compositionally biased region" description="Low complexity" evidence="1">
    <location>
        <begin position="84"/>
        <end position="99"/>
    </location>
</feature>
<evidence type="ECO:0000313" key="2">
    <source>
        <dbReference type="EMBL" id="KAG6972310.1"/>
    </source>
</evidence>
<feature type="compositionally biased region" description="Acidic residues" evidence="1">
    <location>
        <begin position="70"/>
        <end position="80"/>
    </location>
</feature>
<evidence type="ECO:0000313" key="3">
    <source>
        <dbReference type="Proteomes" id="UP000688947"/>
    </source>
</evidence>
<sequence length="119" mass="12964">METMGIAFLLDHTKKPADFVDADLADSISALKTLSERLRISTTEAQKNQFGDEANSLQTLKHHWSSDTGGSDDADDDESKSEDGSVAGSSDDFSPSSMSRQDDFNVFSYDGSEEQKEST</sequence>
<comment type="caution">
    <text evidence="2">The sequence shown here is derived from an EMBL/GenBank/DDBJ whole genome shotgun (WGS) entry which is preliminary data.</text>
</comment>
<dbReference type="Proteomes" id="UP000688947">
    <property type="component" value="Unassembled WGS sequence"/>
</dbReference>
<accession>A0A8T1V1N8</accession>
<evidence type="ECO:0000256" key="1">
    <source>
        <dbReference type="SAM" id="MobiDB-lite"/>
    </source>
</evidence>
<reference evidence="2" key="1">
    <citation type="submission" date="2021-01" db="EMBL/GenBank/DDBJ databases">
        <title>Phytophthora aleatoria, a newly-described species from Pinus radiata is distinct from Phytophthora cactorum isolates based on comparative genomics.</title>
        <authorList>
            <person name="Mcdougal R."/>
            <person name="Panda P."/>
            <person name="Williams N."/>
            <person name="Studholme D.J."/>
        </authorList>
    </citation>
    <scope>NUCLEOTIDE SEQUENCE</scope>
    <source>
        <strain evidence="2">NZFS 3830</strain>
    </source>
</reference>
<dbReference type="EMBL" id="JAENGZ010000037">
    <property type="protein sequence ID" value="KAG6972310.1"/>
    <property type="molecule type" value="Genomic_DNA"/>
</dbReference>
<gene>
    <name evidence="2" type="ORF">JG687_00001537</name>
</gene>
<dbReference type="OrthoDB" id="165194at2759"/>
<protein>
    <submittedName>
        <fullName evidence="2">Uncharacterized protein</fullName>
    </submittedName>
</protein>